<comment type="caution">
    <text evidence="5">The sequence shown here is derived from an EMBL/GenBank/DDBJ whole genome shotgun (WGS) entry which is preliminary data.</text>
</comment>
<organism evidence="5 6">
    <name type="scientific">Thalassotalea algicola</name>
    <dbReference type="NCBI Taxonomy" id="2716224"/>
    <lineage>
        <taxon>Bacteria</taxon>
        <taxon>Pseudomonadati</taxon>
        <taxon>Pseudomonadota</taxon>
        <taxon>Gammaproteobacteria</taxon>
        <taxon>Alteromonadales</taxon>
        <taxon>Colwelliaceae</taxon>
        <taxon>Thalassotalea</taxon>
    </lineage>
</organism>
<accession>A0A7Y0Q5A5</accession>
<dbReference type="InterPro" id="IPR006094">
    <property type="entry name" value="Oxid_FAD_bind_N"/>
</dbReference>
<dbReference type="InterPro" id="IPR016166">
    <property type="entry name" value="FAD-bd_PCMH"/>
</dbReference>
<dbReference type="GO" id="GO:0008720">
    <property type="term" value="F:D-lactate dehydrogenase (NAD+) activity"/>
    <property type="evidence" value="ECO:0007669"/>
    <property type="project" value="TreeGrafter"/>
</dbReference>
<dbReference type="EMBL" id="JABBXH010000001">
    <property type="protein sequence ID" value="NMP30108.1"/>
    <property type="molecule type" value="Genomic_DNA"/>
</dbReference>
<dbReference type="Pfam" id="PF01565">
    <property type="entry name" value="FAD_binding_4"/>
    <property type="match status" value="1"/>
</dbReference>
<dbReference type="InterPro" id="IPR036318">
    <property type="entry name" value="FAD-bd_PCMH-like_sf"/>
</dbReference>
<evidence type="ECO:0000259" key="4">
    <source>
        <dbReference type="PROSITE" id="PS51387"/>
    </source>
</evidence>
<dbReference type="RefSeq" id="WP_169073450.1">
    <property type="nucleotide sequence ID" value="NZ_JABBXH010000001.1"/>
</dbReference>
<dbReference type="PANTHER" id="PTHR11748">
    <property type="entry name" value="D-LACTATE DEHYDROGENASE"/>
    <property type="match status" value="1"/>
</dbReference>
<dbReference type="GO" id="GO:1903457">
    <property type="term" value="P:lactate catabolic process"/>
    <property type="evidence" value="ECO:0007669"/>
    <property type="project" value="TreeGrafter"/>
</dbReference>
<protein>
    <submittedName>
        <fullName evidence="5">FAD-binding oxidoreductase</fullName>
    </submittedName>
</protein>
<evidence type="ECO:0000313" key="6">
    <source>
        <dbReference type="Proteomes" id="UP000568664"/>
    </source>
</evidence>
<evidence type="ECO:0000313" key="5">
    <source>
        <dbReference type="EMBL" id="NMP30108.1"/>
    </source>
</evidence>
<feature type="domain" description="FAD-binding PCMH-type" evidence="4">
    <location>
        <begin position="41"/>
        <end position="229"/>
    </location>
</feature>
<keyword evidence="6" id="KW-1185">Reference proteome</keyword>
<keyword evidence="3" id="KW-0274">FAD</keyword>
<name>A0A7Y0Q5A5_9GAMM</name>
<keyword evidence="2" id="KW-0285">Flavoprotein</keyword>
<dbReference type="InterPro" id="IPR016164">
    <property type="entry name" value="FAD-linked_Oxase-like_C"/>
</dbReference>
<proteinExistence type="inferred from homology"/>
<dbReference type="SUPFAM" id="SSF55103">
    <property type="entry name" value="FAD-linked oxidases, C-terminal domain"/>
    <property type="match status" value="1"/>
</dbReference>
<dbReference type="InterPro" id="IPR016169">
    <property type="entry name" value="FAD-bd_PCMH_sub2"/>
</dbReference>
<sequence>MSEQLPPQSQSLFDALSKVLDADNVSEESARRVLMSQDVFTKSIIADYVIKPQNTQQLAQAIKLCQQAGYAVIARGGGMSYTKGFVPATEKSVIVDMSSFDQIVEINTDDMYVTVGAGCTWQQVYLALKDTGFRTPFWGTLSGIRATIGGGLSQNAIFWGSGQHGFAVDSVLGLEVVLSNGQVLQTGAGAKQNGSPFLRHYGPDLTGIFCGDSAAFAIKTQVTLRLIKQSPYTGSLSFCFENFEQQSAVMSEVARNGLASECFGFDPFLQAQRLKRESLASDVKSLVGVMKSAGGIGKGLKEGMKVALAGRRFVEAESWSVHFMVEDITQAGVDERLARIRQIAEQHAANEIENTIPKVLRANPFNPLNNMIGPNGERWAPVHTLVPHSKAKQAHQISEAIFSKYSKKIAEFGIGIGYLVATVSSHVFVLEPVFFWPDELNELHNEAVESAHLKRLEGFKASPEARAVVSEIRLALIDGYNELGGVHMQIGKSYPFIEGIAKENRALIKGIKALLDSDGLINPKALGL</sequence>
<dbReference type="GO" id="GO:0071949">
    <property type="term" value="F:FAD binding"/>
    <property type="evidence" value="ECO:0007669"/>
    <property type="project" value="InterPro"/>
</dbReference>
<evidence type="ECO:0000256" key="3">
    <source>
        <dbReference type="ARBA" id="ARBA00022827"/>
    </source>
</evidence>
<gene>
    <name evidence="5" type="ORF">HII17_00915</name>
</gene>
<evidence type="ECO:0000256" key="2">
    <source>
        <dbReference type="ARBA" id="ARBA00022630"/>
    </source>
</evidence>
<dbReference type="PROSITE" id="PS51387">
    <property type="entry name" value="FAD_PCMH"/>
    <property type="match status" value="1"/>
</dbReference>
<dbReference type="SUPFAM" id="SSF56176">
    <property type="entry name" value="FAD-binding/transporter-associated domain-like"/>
    <property type="match status" value="1"/>
</dbReference>
<comment type="similarity">
    <text evidence="1">Belongs to the FAD-binding oxidoreductase/transferase type 4 family.</text>
</comment>
<dbReference type="PANTHER" id="PTHR11748:SF111">
    <property type="entry name" value="D-LACTATE DEHYDROGENASE, MITOCHONDRIAL-RELATED"/>
    <property type="match status" value="1"/>
</dbReference>
<evidence type="ECO:0000256" key="1">
    <source>
        <dbReference type="ARBA" id="ARBA00008000"/>
    </source>
</evidence>
<dbReference type="GO" id="GO:0004458">
    <property type="term" value="F:D-lactate dehydrogenase (cytochrome) activity"/>
    <property type="evidence" value="ECO:0007669"/>
    <property type="project" value="TreeGrafter"/>
</dbReference>
<dbReference type="AlphaFoldDB" id="A0A7Y0Q5A5"/>
<reference evidence="5 6" key="1">
    <citation type="submission" date="2020-04" db="EMBL/GenBank/DDBJ databases">
        <title>Thalassotalea sp. M1531, isolated from the surface of marine red alga.</title>
        <authorList>
            <person name="Pang L."/>
            <person name="Lu D.-C."/>
        </authorList>
    </citation>
    <scope>NUCLEOTIDE SEQUENCE [LARGE SCALE GENOMIC DNA]</scope>
    <source>
        <strain evidence="5 6">M1531</strain>
    </source>
</reference>
<dbReference type="Gene3D" id="3.30.465.10">
    <property type="match status" value="1"/>
</dbReference>
<dbReference type="Proteomes" id="UP000568664">
    <property type="component" value="Unassembled WGS sequence"/>
</dbReference>